<proteinExistence type="predicted"/>
<evidence type="ECO:0000313" key="5">
    <source>
        <dbReference type="EMBL" id="KKM95183.1"/>
    </source>
</evidence>
<evidence type="ECO:0000259" key="4">
    <source>
        <dbReference type="PROSITE" id="PS50110"/>
    </source>
</evidence>
<dbReference type="EMBL" id="LAZR01006042">
    <property type="protein sequence ID" value="KKM95183.1"/>
    <property type="molecule type" value="Genomic_DNA"/>
</dbReference>
<feature type="transmembrane region" description="Helical" evidence="3">
    <location>
        <begin position="403"/>
        <end position="423"/>
    </location>
</feature>
<accession>A0A0F9LP65</accession>
<dbReference type="SUPFAM" id="SSF52172">
    <property type="entry name" value="CheY-like"/>
    <property type="match status" value="1"/>
</dbReference>
<dbReference type="SMART" id="SM00448">
    <property type="entry name" value="REC"/>
    <property type="match status" value="1"/>
</dbReference>
<organism evidence="5">
    <name type="scientific">marine sediment metagenome</name>
    <dbReference type="NCBI Taxonomy" id="412755"/>
    <lineage>
        <taxon>unclassified sequences</taxon>
        <taxon>metagenomes</taxon>
        <taxon>ecological metagenomes</taxon>
    </lineage>
</organism>
<protein>
    <recommendedName>
        <fullName evidence="4">Response regulatory domain-containing protein</fullName>
    </recommendedName>
</protein>
<dbReference type="InterPro" id="IPR001789">
    <property type="entry name" value="Sig_transdc_resp-reg_receiver"/>
</dbReference>
<dbReference type="Pfam" id="PF00072">
    <property type="entry name" value="Response_reg"/>
    <property type="match status" value="1"/>
</dbReference>
<dbReference type="PANTHER" id="PTHR44591:SF14">
    <property type="entry name" value="PROTEIN PILG"/>
    <property type="match status" value="1"/>
</dbReference>
<dbReference type="PROSITE" id="PS50110">
    <property type="entry name" value="RESPONSE_REGULATORY"/>
    <property type="match status" value="1"/>
</dbReference>
<keyword evidence="3" id="KW-1133">Transmembrane helix</keyword>
<sequence length="424" mass="46097">MQQIALVVDDSRVARMTLSKLLVAHDLEVIELGSGEDALVYLKSDKIKPDIIFMDVMMGGMDGLTATQQIKADDNLKQIPVVICTGHDTDADRAKSQEVGAVATISKPPEAEALQAIIVELTQQMTHAAQADTTSNNSADSNSVSTSSKIDTATLLDELKTMVKQDLVPTMQQELRELSETVSRQVANETARDIVNEQLVSLNSQPDQQTVLTDVMAAVERELLPKMQEDVREVAEDISRQVAANTAEKMVNQQVQLSIDTLLPALKTEVLVQAKQVTEDLANTVANHAVHDAIANSVEKAVQNAVKEAGLQQQIMTMLNSEGQVWLQRNEQKMFEPLMQQIEAKLSPIIMTYLTDNVTEMTSPIIRTAVEDSLAKISTQSNSNTTGSGDHLALTALSRQISVLKMTVIGLGAAVLVLTAVMFI</sequence>
<dbReference type="InterPro" id="IPR050595">
    <property type="entry name" value="Bact_response_regulator"/>
</dbReference>
<keyword evidence="3" id="KW-0812">Transmembrane</keyword>
<keyword evidence="2" id="KW-0902">Two-component regulatory system</keyword>
<dbReference type="CDD" id="cd00156">
    <property type="entry name" value="REC"/>
    <property type="match status" value="1"/>
</dbReference>
<evidence type="ECO:0000256" key="3">
    <source>
        <dbReference type="SAM" id="Phobius"/>
    </source>
</evidence>
<dbReference type="Gene3D" id="3.40.50.2300">
    <property type="match status" value="1"/>
</dbReference>
<evidence type="ECO:0000256" key="1">
    <source>
        <dbReference type="ARBA" id="ARBA00022553"/>
    </source>
</evidence>
<comment type="caution">
    <text evidence="5">The sequence shown here is derived from an EMBL/GenBank/DDBJ whole genome shotgun (WGS) entry which is preliminary data.</text>
</comment>
<gene>
    <name evidence="5" type="ORF">LCGC14_1190760</name>
</gene>
<keyword evidence="1" id="KW-0597">Phosphoprotein</keyword>
<dbReference type="GO" id="GO:0000160">
    <property type="term" value="P:phosphorelay signal transduction system"/>
    <property type="evidence" value="ECO:0007669"/>
    <property type="project" value="UniProtKB-KW"/>
</dbReference>
<reference evidence="5" key="1">
    <citation type="journal article" date="2015" name="Nature">
        <title>Complex archaea that bridge the gap between prokaryotes and eukaryotes.</title>
        <authorList>
            <person name="Spang A."/>
            <person name="Saw J.H."/>
            <person name="Jorgensen S.L."/>
            <person name="Zaremba-Niedzwiedzka K."/>
            <person name="Martijn J."/>
            <person name="Lind A.E."/>
            <person name="van Eijk R."/>
            <person name="Schleper C."/>
            <person name="Guy L."/>
            <person name="Ettema T.J."/>
        </authorList>
    </citation>
    <scope>NUCLEOTIDE SEQUENCE</scope>
</reference>
<feature type="domain" description="Response regulatory" evidence="4">
    <location>
        <begin position="4"/>
        <end position="122"/>
    </location>
</feature>
<dbReference type="InterPro" id="IPR011006">
    <property type="entry name" value="CheY-like_superfamily"/>
</dbReference>
<dbReference type="PANTHER" id="PTHR44591">
    <property type="entry name" value="STRESS RESPONSE REGULATOR PROTEIN 1"/>
    <property type="match status" value="1"/>
</dbReference>
<evidence type="ECO:0000256" key="2">
    <source>
        <dbReference type="ARBA" id="ARBA00023012"/>
    </source>
</evidence>
<name>A0A0F9LP65_9ZZZZ</name>
<dbReference type="AlphaFoldDB" id="A0A0F9LP65"/>
<keyword evidence="3" id="KW-0472">Membrane</keyword>